<proteinExistence type="predicted"/>
<comment type="caution">
    <text evidence="1">The sequence shown here is derived from an EMBL/GenBank/DDBJ whole genome shotgun (WGS) entry which is preliminary data.</text>
</comment>
<dbReference type="EMBL" id="CM046400">
    <property type="protein sequence ID" value="KAI8526123.1"/>
    <property type="molecule type" value="Genomic_DNA"/>
</dbReference>
<reference evidence="1" key="1">
    <citation type="submission" date="2022-02" db="EMBL/GenBank/DDBJ databases">
        <title>Plant Genome Project.</title>
        <authorList>
            <person name="Zhang R.-G."/>
        </authorList>
    </citation>
    <scope>NUCLEOTIDE SEQUENCE</scope>
    <source>
        <strain evidence="1">AT1</strain>
    </source>
</reference>
<gene>
    <name evidence="1" type="ORF">RHMOL_Rhmol13G0284200</name>
</gene>
<protein>
    <submittedName>
        <fullName evidence="1">Uncharacterized protein</fullName>
    </submittedName>
</protein>
<name>A0ACC0LDA5_RHOML</name>
<accession>A0ACC0LDA5</accession>
<evidence type="ECO:0000313" key="1">
    <source>
        <dbReference type="EMBL" id="KAI8526123.1"/>
    </source>
</evidence>
<keyword evidence="2" id="KW-1185">Reference proteome</keyword>
<organism evidence="1 2">
    <name type="scientific">Rhododendron molle</name>
    <name type="common">Chinese azalea</name>
    <name type="synonym">Azalea mollis</name>
    <dbReference type="NCBI Taxonomy" id="49168"/>
    <lineage>
        <taxon>Eukaryota</taxon>
        <taxon>Viridiplantae</taxon>
        <taxon>Streptophyta</taxon>
        <taxon>Embryophyta</taxon>
        <taxon>Tracheophyta</taxon>
        <taxon>Spermatophyta</taxon>
        <taxon>Magnoliopsida</taxon>
        <taxon>eudicotyledons</taxon>
        <taxon>Gunneridae</taxon>
        <taxon>Pentapetalae</taxon>
        <taxon>asterids</taxon>
        <taxon>Ericales</taxon>
        <taxon>Ericaceae</taxon>
        <taxon>Ericoideae</taxon>
        <taxon>Rhodoreae</taxon>
        <taxon>Rhododendron</taxon>
    </lineage>
</organism>
<dbReference type="Proteomes" id="UP001062846">
    <property type="component" value="Chromosome 13"/>
</dbReference>
<evidence type="ECO:0000313" key="2">
    <source>
        <dbReference type="Proteomes" id="UP001062846"/>
    </source>
</evidence>
<sequence>MVSMGKTVFAKLFGFWYSKRRRGQSMFGRVIPEFLSRICSTNKEISNISIYLGQRLRLHL</sequence>